<dbReference type="SMART" id="SM01017">
    <property type="entry name" value="Arrestin_C"/>
    <property type="match status" value="1"/>
</dbReference>
<dbReference type="InterPro" id="IPR011021">
    <property type="entry name" value="Arrestin-like_N"/>
</dbReference>
<dbReference type="InterPro" id="IPR050357">
    <property type="entry name" value="Arrestin_domain-protein"/>
</dbReference>
<dbReference type="InterPro" id="IPR014756">
    <property type="entry name" value="Ig_E-set"/>
</dbReference>
<dbReference type="InterPro" id="IPR014752">
    <property type="entry name" value="Arrestin-like_C"/>
</dbReference>
<keyword evidence="4" id="KW-1185">Reference proteome</keyword>
<proteinExistence type="inferred from homology"/>
<evidence type="ECO:0000313" key="4">
    <source>
        <dbReference type="Proteomes" id="UP000507470"/>
    </source>
</evidence>
<dbReference type="PANTHER" id="PTHR11188">
    <property type="entry name" value="ARRESTIN DOMAIN CONTAINING PROTEIN"/>
    <property type="match status" value="1"/>
</dbReference>
<evidence type="ECO:0000256" key="1">
    <source>
        <dbReference type="ARBA" id="ARBA00005298"/>
    </source>
</evidence>
<dbReference type="OrthoDB" id="2333384at2759"/>
<comment type="similarity">
    <text evidence="1">Belongs to the arrestin family.</text>
</comment>
<reference evidence="3 4" key="1">
    <citation type="submission" date="2020-06" db="EMBL/GenBank/DDBJ databases">
        <authorList>
            <person name="Li R."/>
            <person name="Bekaert M."/>
        </authorList>
    </citation>
    <scope>NUCLEOTIDE SEQUENCE [LARGE SCALE GENOMIC DNA]</scope>
    <source>
        <strain evidence="4">wild</strain>
    </source>
</reference>
<dbReference type="Pfam" id="PF02752">
    <property type="entry name" value="Arrestin_C"/>
    <property type="match status" value="1"/>
</dbReference>
<dbReference type="AlphaFoldDB" id="A0A6J8CXW6"/>
<evidence type="ECO:0000259" key="2">
    <source>
        <dbReference type="SMART" id="SM01017"/>
    </source>
</evidence>
<name>A0A6J8CXW6_MYTCO</name>
<dbReference type="Pfam" id="PF00339">
    <property type="entry name" value="Arrestin_N"/>
    <property type="match status" value="1"/>
</dbReference>
<dbReference type="SUPFAM" id="SSF81296">
    <property type="entry name" value="E set domains"/>
    <property type="match status" value="2"/>
</dbReference>
<gene>
    <name evidence="3" type="ORF">MCOR_35473</name>
</gene>
<dbReference type="GO" id="GO:0005737">
    <property type="term" value="C:cytoplasm"/>
    <property type="evidence" value="ECO:0007669"/>
    <property type="project" value="TreeGrafter"/>
</dbReference>
<dbReference type="GO" id="GO:0015031">
    <property type="term" value="P:protein transport"/>
    <property type="evidence" value="ECO:0007669"/>
    <property type="project" value="TreeGrafter"/>
</dbReference>
<protein>
    <recommendedName>
        <fullName evidence="2">Arrestin C-terminal-like domain-containing protein</fullName>
    </recommendedName>
</protein>
<evidence type="ECO:0000313" key="3">
    <source>
        <dbReference type="EMBL" id="CAC5401383.1"/>
    </source>
</evidence>
<dbReference type="Gene3D" id="2.60.40.640">
    <property type="match status" value="2"/>
</dbReference>
<organism evidence="3 4">
    <name type="scientific">Mytilus coruscus</name>
    <name type="common">Sea mussel</name>
    <dbReference type="NCBI Taxonomy" id="42192"/>
    <lineage>
        <taxon>Eukaryota</taxon>
        <taxon>Metazoa</taxon>
        <taxon>Spiralia</taxon>
        <taxon>Lophotrochozoa</taxon>
        <taxon>Mollusca</taxon>
        <taxon>Bivalvia</taxon>
        <taxon>Autobranchia</taxon>
        <taxon>Pteriomorphia</taxon>
        <taxon>Mytilida</taxon>
        <taxon>Mytiloidea</taxon>
        <taxon>Mytilidae</taxon>
        <taxon>Mytilinae</taxon>
        <taxon>Mytilus</taxon>
    </lineage>
</organism>
<dbReference type="EMBL" id="CACVKT020006406">
    <property type="protein sequence ID" value="CAC5401383.1"/>
    <property type="molecule type" value="Genomic_DNA"/>
</dbReference>
<accession>A0A6J8CXW6</accession>
<feature type="domain" description="Arrestin C-terminal-like" evidence="2">
    <location>
        <begin position="180"/>
        <end position="310"/>
    </location>
</feature>
<dbReference type="Proteomes" id="UP000507470">
    <property type="component" value="Unassembled WGS sequence"/>
</dbReference>
<sequence>MVKLKTFEIILSASDGFFMAGEILQGYVTVELKYPMKMQAIRVFAKGKAFVHWTEQKMRGPGQSRYKDIKHHHATEEYFDFHTAVLKNHEKCGTKFVLPAGKYSYPFRFQLPSSLPSSYEGEYGYVRYYVKAAIMKPWRMDHVAKTAFTVSSVLDLNSLPQASKSIQKSATKQLCCLCCSSGPITTFLSIDRHGFVPGEPITINAEIENLSGRKIRSSSVTLKMKTTFHTTQQTRTTSSVITQLRHSCIGKGQTDTWNGEQMFVPAIPPSYLLGCNIIEINYVLEFRVDPIGPALELYIPVNIIIGTIPLSSSVNHYLRFQQPHSSNGYGATNNMPMNRLSLQTVNAEYILGSVNIKEEDDPEYTRGQLRYTPVYTYYIWGG</sequence>
<dbReference type="InterPro" id="IPR011022">
    <property type="entry name" value="Arrestin_C-like"/>
</dbReference>
<dbReference type="PANTHER" id="PTHR11188:SF176">
    <property type="entry name" value="ARRESTIN DOMAIN-CONTAINING PROTEIN 1"/>
    <property type="match status" value="1"/>
</dbReference>